<reference evidence="1" key="1">
    <citation type="submission" date="2016-02" db="EMBL/GenBank/DDBJ databases">
        <title>WGS assembly of Manihot esculenta.</title>
        <authorList>
            <person name="Bredeson J.V."/>
            <person name="Prochnik S.E."/>
            <person name="Lyons J.B."/>
            <person name="Schmutz J."/>
            <person name="Grimwood J."/>
            <person name="Vrebalov J."/>
            <person name="Bart R.S."/>
            <person name="Amuge T."/>
            <person name="Ferguson M.E."/>
            <person name="Green R."/>
            <person name="Putnam N."/>
            <person name="Stites J."/>
            <person name="Rounsley S."/>
            <person name="Rokhsar D.S."/>
        </authorList>
    </citation>
    <scope>NUCLEOTIDE SEQUENCE [LARGE SCALE GENOMIC DNA]</scope>
    <source>
        <tissue evidence="1">Leaf</tissue>
    </source>
</reference>
<protein>
    <submittedName>
        <fullName evidence="1">Uncharacterized protein</fullName>
    </submittedName>
</protein>
<sequence length="102" mass="12069">MRKKGEETTSHERVFNQIPPRKTKISIALAVIANTTFHLYCFCCRSLEVRAVRSWNLSVRFPRKLKAYREGKTRKGKKILESQTHHHRLFFNSKFFLLFSGI</sequence>
<accession>A0A2C9WGK4</accession>
<name>A0A2C9WGK4_MANES</name>
<proteinExistence type="predicted"/>
<evidence type="ECO:0000313" key="1">
    <source>
        <dbReference type="EMBL" id="OAY59095.1"/>
    </source>
</evidence>
<dbReference type="EMBL" id="CM004387">
    <property type="protein sequence ID" value="OAY59095.1"/>
    <property type="molecule type" value="Genomic_DNA"/>
</dbReference>
<organism evidence="1">
    <name type="scientific">Manihot esculenta</name>
    <name type="common">Cassava</name>
    <name type="synonym">Jatropha manihot</name>
    <dbReference type="NCBI Taxonomy" id="3983"/>
    <lineage>
        <taxon>Eukaryota</taxon>
        <taxon>Viridiplantae</taxon>
        <taxon>Streptophyta</taxon>
        <taxon>Embryophyta</taxon>
        <taxon>Tracheophyta</taxon>
        <taxon>Spermatophyta</taxon>
        <taxon>Magnoliopsida</taxon>
        <taxon>eudicotyledons</taxon>
        <taxon>Gunneridae</taxon>
        <taxon>Pentapetalae</taxon>
        <taxon>rosids</taxon>
        <taxon>fabids</taxon>
        <taxon>Malpighiales</taxon>
        <taxon>Euphorbiaceae</taxon>
        <taxon>Crotonoideae</taxon>
        <taxon>Manihoteae</taxon>
        <taxon>Manihot</taxon>
    </lineage>
</organism>
<dbReference type="AlphaFoldDB" id="A0A2C9WGK4"/>
<gene>
    <name evidence="1" type="ORF">MANES_01G003600</name>
</gene>